<accession>A0ABT5Z0Y0</accession>
<reference evidence="2 3" key="1">
    <citation type="submission" date="2023-03" db="EMBL/GenBank/DDBJ databases">
        <title>Draft genome sequence of type strain Streptomyces ferralitis JCM 14344.</title>
        <authorList>
            <person name="Klaysubun C."/>
            <person name="Duangmal K."/>
        </authorList>
    </citation>
    <scope>NUCLEOTIDE SEQUENCE [LARGE SCALE GENOMIC DNA]</scope>
    <source>
        <strain evidence="2 3">JCM 14344</strain>
    </source>
</reference>
<feature type="region of interest" description="Disordered" evidence="1">
    <location>
        <begin position="37"/>
        <end position="134"/>
    </location>
</feature>
<evidence type="ECO:0000313" key="2">
    <source>
        <dbReference type="EMBL" id="MDF2257349.1"/>
    </source>
</evidence>
<dbReference type="EMBL" id="JARHTQ010000009">
    <property type="protein sequence ID" value="MDF2257349.1"/>
    <property type="molecule type" value="Genomic_DNA"/>
</dbReference>
<evidence type="ECO:0000256" key="1">
    <source>
        <dbReference type="SAM" id="MobiDB-lite"/>
    </source>
</evidence>
<dbReference type="Proteomes" id="UP001220022">
    <property type="component" value="Unassembled WGS sequence"/>
</dbReference>
<protein>
    <recommendedName>
        <fullName evidence="4">Secreted protein</fullName>
    </recommendedName>
</protein>
<sequence length="220" mass="21784">MLCLAALVLVLTSGAGRTGGGGGGYVAVGGAGASADPGHAVPPDGRVTLVPLDGTPTTASSPGNASPSAGSAAARSGGASADTGSPRATTPPSTSGAPSTAPQAPGTPTASVSPSAPGRRPARLTVSGPRQAATDQRWCQDVTLTLTNSRDYPATSGTVTFATHIIGLLGIDWATIDTTENVPVPIAGGQRVEKTWQICVDAWRVPLGMHIETRSVTLQA</sequence>
<feature type="compositionally biased region" description="Low complexity" evidence="1">
    <location>
        <begin position="55"/>
        <end position="111"/>
    </location>
</feature>
<evidence type="ECO:0008006" key="4">
    <source>
        <dbReference type="Google" id="ProtNLM"/>
    </source>
</evidence>
<organism evidence="2 3">
    <name type="scientific">Streptantibioticus ferralitis</name>
    <dbReference type="NCBI Taxonomy" id="236510"/>
    <lineage>
        <taxon>Bacteria</taxon>
        <taxon>Bacillati</taxon>
        <taxon>Actinomycetota</taxon>
        <taxon>Actinomycetes</taxon>
        <taxon>Kitasatosporales</taxon>
        <taxon>Streptomycetaceae</taxon>
        <taxon>Streptantibioticus</taxon>
    </lineage>
</organism>
<keyword evidence="3" id="KW-1185">Reference proteome</keyword>
<gene>
    <name evidence="2" type="ORF">P2L57_16925</name>
</gene>
<dbReference type="RefSeq" id="WP_275815235.1">
    <property type="nucleotide sequence ID" value="NZ_BAAANM010000016.1"/>
</dbReference>
<comment type="caution">
    <text evidence="2">The sequence shown here is derived from an EMBL/GenBank/DDBJ whole genome shotgun (WGS) entry which is preliminary data.</text>
</comment>
<name>A0ABT5Z0Y0_9ACTN</name>
<evidence type="ECO:0000313" key="3">
    <source>
        <dbReference type="Proteomes" id="UP001220022"/>
    </source>
</evidence>
<proteinExistence type="predicted"/>